<comment type="caution">
    <text evidence="9">The sequence shown here is derived from an EMBL/GenBank/DDBJ whole genome shotgun (WGS) entry which is preliminary data.</text>
</comment>
<evidence type="ECO:0000256" key="3">
    <source>
        <dbReference type="ARBA" id="ARBA00022679"/>
    </source>
</evidence>
<feature type="region of interest" description="Disordered" evidence="7">
    <location>
        <begin position="485"/>
        <end position="504"/>
    </location>
</feature>
<dbReference type="PANTHER" id="PTHR22926:SF3">
    <property type="entry name" value="UNDECAPRENYL-PHOSPHATE ALPHA-N-ACETYLGLUCOSAMINYL 1-PHOSPHATE TRANSFERASE"/>
    <property type="match status" value="1"/>
</dbReference>
<feature type="transmembrane region" description="Helical" evidence="8">
    <location>
        <begin position="79"/>
        <end position="98"/>
    </location>
</feature>
<protein>
    <submittedName>
        <fullName evidence="9">MraY family glycosyltransferase</fullName>
    </submittedName>
</protein>
<feature type="transmembrane region" description="Helical" evidence="8">
    <location>
        <begin position="6"/>
        <end position="27"/>
    </location>
</feature>
<feature type="transmembrane region" description="Helical" evidence="8">
    <location>
        <begin position="301"/>
        <end position="322"/>
    </location>
</feature>
<organism evidence="9 10">
    <name type="scientific">Sorangium atrum</name>
    <dbReference type="NCBI Taxonomy" id="2995308"/>
    <lineage>
        <taxon>Bacteria</taxon>
        <taxon>Pseudomonadati</taxon>
        <taxon>Myxococcota</taxon>
        <taxon>Polyangia</taxon>
        <taxon>Polyangiales</taxon>
        <taxon>Polyangiaceae</taxon>
        <taxon>Sorangium</taxon>
    </lineage>
</organism>
<dbReference type="CDD" id="cd06853">
    <property type="entry name" value="GT_WecA_like"/>
    <property type="match status" value="1"/>
</dbReference>
<sequence>MVSTLTAVILALVLSWAATPLVRRLAVTVGAVDEPTARRVHTRCIPRLGGLAIVAGFVLPLFILAALGTQIGLRWFSQHSLVVGLLAGGLGIAAVGAWDDTKGMRARHKLAAQVLVASIAWAFGLRLECVTLPYFGHVSFWPLSFLVTIPWFVAIINAVNLIDGLDGLAAGVGFFACVANFITAYLGGYPGNMVICLLAATLAGAIVGFLFHNFHPATIFMGDTGSMFLGFMLAAIPLFGVGTHKGGTALAVMVPLLALGLPIFDMISAMVRRYVARRPIFSADRSHIHHKLLDKGHSHRSAVLILYGLSLLFTVVALVAYVGRSLEIGFALVACSVVLFIVVRTAGSLPLFGAQPQDARRAREATVEALRRAVPWALMEIEAASGVEKLRPVLERFAEEAKLVALEVSSAGANGSARVKPWNWAQDTATPQQLREAVVAVFPIQLEGETVELRFRWDSEECAVSPQADMLLQLVVDSAERLLLRRPPPPRARDSRPQGRFSVV</sequence>
<feature type="transmembrane region" description="Helical" evidence="8">
    <location>
        <begin position="249"/>
        <end position="271"/>
    </location>
</feature>
<feature type="transmembrane region" description="Helical" evidence="8">
    <location>
        <begin position="168"/>
        <end position="186"/>
    </location>
</feature>
<gene>
    <name evidence="9" type="ORF">POL72_43400</name>
</gene>
<keyword evidence="4 8" id="KW-0812">Transmembrane</keyword>
<evidence type="ECO:0000256" key="8">
    <source>
        <dbReference type="SAM" id="Phobius"/>
    </source>
</evidence>
<keyword evidence="2" id="KW-1003">Cell membrane</keyword>
<feature type="transmembrane region" description="Helical" evidence="8">
    <location>
        <begin position="139"/>
        <end position="161"/>
    </location>
</feature>
<evidence type="ECO:0000256" key="7">
    <source>
        <dbReference type="SAM" id="MobiDB-lite"/>
    </source>
</evidence>
<comment type="subcellular location">
    <subcellularLocation>
        <location evidence="1">Cell membrane</location>
        <topology evidence="1">Multi-pass membrane protein</topology>
    </subcellularLocation>
</comment>
<dbReference type="EMBL" id="JAQNDK010000005">
    <property type="protein sequence ID" value="MDC0684641.1"/>
    <property type="molecule type" value="Genomic_DNA"/>
</dbReference>
<evidence type="ECO:0000256" key="5">
    <source>
        <dbReference type="ARBA" id="ARBA00022989"/>
    </source>
</evidence>
<dbReference type="PROSITE" id="PS01348">
    <property type="entry name" value="MRAY_2"/>
    <property type="match status" value="1"/>
</dbReference>
<keyword evidence="3" id="KW-0808">Transferase</keyword>
<evidence type="ECO:0000313" key="10">
    <source>
        <dbReference type="Proteomes" id="UP001217485"/>
    </source>
</evidence>
<dbReference type="Pfam" id="PF00953">
    <property type="entry name" value="Glycos_transf_4"/>
    <property type="match status" value="1"/>
</dbReference>
<evidence type="ECO:0000256" key="1">
    <source>
        <dbReference type="ARBA" id="ARBA00004651"/>
    </source>
</evidence>
<keyword evidence="5 8" id="KW-1133">Transmembrane helix</keyword>
<feature type="transmembrane region" description="Helical" evidence="8">
    <location>
        <begin position="328"/>
        <end position="353"/>
    </location>
</feature>
<evidence type="ECO:0000256" key="2">
    <source>
        <dbReference type="ARBA" id="ARBA00022475"/>
    </source>
</evidence>
<keyword evidence="6 8" id="KW-0472">Membrane</keyword>
<dbReference type="InterPro" id="IPR018480">
    <property type="entry name" value="PNAcMuramoyl-5peptid_Trfase_CS"/>
</dbReference>
<keyword evidence="10" id="KW-1185">Reference proteome</keyword>
<evidence type="ECO:0000256" key="4">
    <source>
        <dbReference type="ARBA" id="ARBA00022692"/>
    </source>
</evidence>
<feature type="transmembrane region" description="Helical" evidence="8">
    <location>
        <begin position="110"/>
        <end position="127"/>
    </location>
</feature>
<name>A0ABT5CDY0_9BACT</name>
<dbReference type="InterPro" id="IPR000715">
    <property type="entry name" value="Glycosyl_transferase_4"/>
</dbReference>
<evidence type="ECO:0000256" key="6">
    <source>
        <dbReference type="ARBA" id="ARBA00023136"/>
    </source>
</evidence>
<feature type="transmembrane region" description="Helical" evidence="8">
    <location>
        <begin position="224"/>
        <end position="243"/>
    </location>
</feature>
<dbReference type="PANTHER" id="PTHR22926">
    <property type="entry name" value="PHOSPHO-N-ACETYLMURAMOYL-PENTAPEPTIDE-TRANSFERASE"/>
    <property type="match status" value="1"/>
</dbReference>
<reference evidence="9 10" key="1">
    <citation type="submission" date="2023-01" db="EMBL/GenBank/DDBJ databases">
        <title>Minimal conservation of predation-associated metabolite biosynthetic gene clusters underscores biosynthetic potential of Myxococcota including descriptions for ten novel species: Archangium lansinium sp. nov., Myxococcus landrumus sp. nov., Nannocystis bai.</title>
        <authorList>
            <person name="Ahearne A."/>
            <person name="Stevens C."/>
            <person name="Dowd S."/>
        </authorList>
    </citation>
    <scope>NUCLEOTIDE SEQUENCE [LARGE SCALE GENOMIC DNA]</scope>
    <source>
        <strain evidence="9 10">WIWO2</strain>
    </source>
</reference>
<proteinExistence type="predicted"/>
<dbReference type="RefSeq" id="WP_272102769.1">
    <property type="nucleotide sequence ID" value="NZ_JAQNDK010000005.1"/>
</dbReference>
<evidence type="ECO:0000313" key="9">
    <source>
        <dbReference type="EMBL" id="MDC0684641.1"/>
    </source>
</evidence>
<accession>A0ABT5CDY0</accession>
<feature type="transmembrane region" description="Helical" evidence="8">
    <location>
        <begin position="192"/>
        <end position="212"/>
    </location>
</feature>
<feature type="transmembrane region" description="Helical" evidence="8">
    <location>
        <begin position="48"/>
        <end position="67"/>
    </location>
</feature>
<dbReference type="Proteomes" id="UP001217485">
    <property type="component" value="Unassembled WGS sequence"/>
</dbReference>